<protein>
    <recommendedName>
        <fullName evidence="5">Selenoprotein F/M domain-containing protein</fullName>
    </recommendedName>
</protein>
<feature type="compositionally biased region" description="Basic and acidic residues" evidence="1">
    <location>
        <begin position="248"/>
        <end position="262"/>
    </location>
</feature>
<evidence type="ECO:0000256" key="1">
    <source>
        <dbReference type="SAM" id="MobiDB-lite"/>
    </source>
</evidence>
<keyword evidence="2" id="KW-0732">Signal</keyword>
<comment type="caution">
    <text evidence="3">The sequence shown here is derived from an EMBL/GenBank/DDBJ whole genome shotgun (WGS) entry which is preliminary data.</text>
</comment>
<reference evidence="3" key="1">
    <citation type="submission" date="2023-10" db="EMBL/GenBank/DDBJ databases">
        <authorList>
            <person name="Chen Y."/>
            <person name="Shah S."/>
            <person name="Dougan E. K."/>
            <person name="Thang M."/>
            <person name="Chan C."/>
        </authorList>
    </citation>
    <scope>NUCLEOTIDE SEQUENCE [LARGE SCALE GENOMIC DNA]</scope>
</reference>
<dbReference type="Proteomes" id="UP001189429">
    <property type="component" value="Unassembled WGS sequence"/>
</dbReference>
<feature type="region of interest" description="Disordered" evidence="1">
    <location>
        <begin position="158"/>
        <end position="179"/>
    </location>
</feature>
<proteinExistence type="predicted"/>
<keyword evidence="4" id="KW-1185">Reference proteome</keyword>
<name>A0ABN9Q9D4_9DINO</name>
<organism evidence="3 4">
    <name type="scientific">Prorocentrum cordatum</name>
    <dbReference type="NCBI Taxonomy" id="2364126"/>
    <lineage>
        <taxon>Eukaryota</taxon>
        <taxon>Sar</taxon>
        <taxon>Alveolata</taxon>
        <taxon>Dinophyceae</taxon>
        <taxon>Prorocentrales</taxon>
        <taxon>Prorocentraceae</taxon>
        <taxon>Prorocentrum</taxon>
    </lineage>
</organism>
<evidence type="ECO:0008006" key="5">
    <source>
        <dbReference type="Google" id="ProtNLM"/>
    </source>
</evidence>
<feature type="compositionally biased region" description="Low complexity" evidence="1">
    <location>
        <begin position="25"/>
        <end position="44"/>
    </location>
</feature>
<accession>A0ABN9Q9D4</accession>
<feature type="compositionally biased region" description="Basic residues" evidence="1">
    <location>
        <begin position="168"/>
        <end position="179"/>
    </location>
</feature>
<evidence type="ECO:0000313" key="4">
    <source>
        <dbReference type="Proteomes" id="UP001189429"/>
    </source>
</evidence>
<feature type="region of interest" description="Disordered" evidence="1">
    <location>
        <begin position="226"/>
        <end position="270"/>
    </location>
</feature>
<dbReference type="EMBL" id="CAUYUJ010002570">
    <property type="protein sequence ID" value="CAK0801388.1"/>
    <property type="molecule type" value="Genomic_DNA"/>
</dbReference>
<feature type="region of interest" description="Disordered" evidence="1">
    <location>
        <begin position="22"/>
        <end position="51"/>
    </location>
</feature>
<feature type="signal peptide" evidence="2">
    <location>
        <begin position="1"/>
        <end position="16"/>
    </location>
</feature>
<feature type="chain" id="PRO_5046179717" description="Selenoprotein F/M domain-containing protein" evidence="2">
    <location>
        <begin position="17"/>
        <end position="337"/>
    </location>
</feature>
<evidence type="ECO:0000256" key="2">
    <source>
        <dbReference type="SAM" id="SignalP"/>
    </source>
</evidence>
<gene>
    <name evidence="3" type="ORF">PCOR1329_LOCUS9270</name>
</gene>
<evidence type="ECO:0000313" key="3">
    <source>
        <dbReference type="EMBL" id="CAK0801388.1"/>
    </source>
</evidence>
<sequence>MKAALFMLLLAAPAHGSRLLRSRRGAGLPSSPGPAPRGSAAPGATRGHQSPDEVKLDMEYRQEDSFGKTELAPSCSKITCGEYSCPTPFELKVDGTCCGYCYAPDHEIGSELEPVPATAAAASTFFIGSDASATSKEEEDSAASASICPATGKLVNNRMELTDAERKERRRLKRQKRKARDRERWRLSEVLMLERDLIASASAGEGSAAINNDINQESSVGKLTVGGEATDEHGAGPGLEAVPDEDAGGSHDEVAQDGDARECAGSTSDGVGAGYEDVLREVFSVIEKLSGSFGLDESVMNSWVTAMMDGNMTKDELLSEVLGVLNASASRTPHRAA</sequence>